<dbReference type="Pfam" id="PF21317">
    <property type="entry name" value="BetaGal_ABD_1"/>
    <property type="match status" value="1"/>
</dbReference>
<dbReference type="InterPro" id="IPR048912">
    <property type="entry name" value="BetaGal1-like_ABD1"/>
</dbReference>
<dbReference type="FunFam" id="3.20.20.80:FF:000036">
    <property type="entry name" value="Beta-galactosidase"/>
    <property type="match status" value="1"/>
</dbReference>
<name>A0A4W2CHR4_BOBOX</name>
<evidence type="ECO:0000256" key="6">
    <source>
        <dbReference type="RuleBase" id="RU003679"/>
    </source>
</evidence>
<dbReference type="STRING" id="30522.A0A4W2CHR4"/>
<keyword evidence="2 5" id="KW-0378">Hydrolase</keyword>
<feature type="chain" id="PRO_5021277810" description="Beta-galactosidase" evidence="8">
    <location>
        <begin position="29"/>
        <end position="690"/>
    </location>
</feature>
<dbReference type="InterPro" id="IPR031330">
    <property type="entry name" value="Gly_Hdrlase_35_cat"/>
</dbReference>
<evidence type="ECO:0000313" key="12">
    <source>
        <dbReference type="Ensembl" id="ENSBIXP00000012628.1"/>
    </source>
</evidence>
<comment type="catalytic activity">
    <reaction evidence="5">
        <text>Hydrolysis of terminal non-reducing beta-D-galactose residues in beta-D-galactosides.</text>
        <dbReference type="EC" id="3.2.1.23"/>
    </reaction>
</comment>
<dbReference type="EC" id="3.2.1.23" evidence="5"/>
<dbReference type="InterPro" id="IPR026283">
    <property type="entry name" value="B-gal_1-like"/>
</dbReference>
<dbReference type="Pfam" id="PF01301">
    <property type="entry name" value="Glyco_hydro_35"/>
    <property type="match status" value="1"/>
</dbReference>
<dbReference type="GO" id="GO:0005975">
    <property type="term" value="P:carbohydrate metabolic process"/>
    <property type="evidence" value="ECO:0007669"/>
    <property type="project" value="InterPro"/>
</dbReference>
<dbReference type="Pfam" id="PF21467">
    <property type="entry name" value="BetaGal_gal-bd"/>
    <property type="match status" value="1"/>
</dbReference>
<dbReference type="PRINTS" id="PR00742">
    <property type="entry name" value="GLHYDRLASE35"/>
</dbReference>
<evidence type="ECO:0000256" key="4">
    <source>
        <dbReference type="PIRSR" id="PIRSR006336-1"/>
    </source>
</evidence>
<feature type="region of interest" description="Disordered" evidence="7">
    <location>
        <begin position="656"/>
        <end position="690"/>
    </location>
</feature>
<dbReference type="PANTHER" id="PTHR23421">
    <property type="entry name" value="BETA-GALACTOSIDASE RELATED"/>
    <property type="match status" value="1"/>
</dbReference>
<evidence type="ECO:0000256" key="2">
    <source>
        <dbReference type="ARBA" id="ARBA00022801"/>
    </source>
</evidence>
<dbReference type="Ensembl" id="ENSBIXT00000022641.1">
    <property type="protein sequence ID" value="ENSBIXP00000012628.1"/>
    <property type="gene ID" value="ENSBIXG00000017685.1"/>
</dbReference>
<feature type="domain" description="Glycoside hydrolase 35 catalytic" evidence="9">
    <location>
        <begin position="82"/>
        <end position="393"/>
    </location>
</feature>
<reference evidence="12 13" key="1">
    <citation type="submission" date="2018-11" db="EMBL/GenBank/DDBJ databases">
        <title>Haplotype-resolved cattle genomes.</title>
        <authorList>
            <person name="Low W.Y."/>
            <person name="Tearle R."/>
            <person name="Bickhart D.M."/>
            <person name="Rosen B.D."/>
            <person name="Koren S."/>
            <person name="Rhie A."/>
            <person name="Hiendleder S."/>
            <person name="Phillippy A.M."/>
            <person name="Smith T.P.L."/>
            <person name="Williams J.L."/>
        </authorList>
    </citation>
    <scope>NUCLEOTIDE SEQUENCE [LARGE SCALE GENOMIC DNA]</scope>
</reference>
<dbReference type="InterPro" id="IPR008979">
    <property type="entry name" value="Galactose-bd-like_sf"/>
</dbReference>
<evidence type="ECO:0000259" key="11">
    <source>
        <dbReference type="Pfam" id="PF21467"/>
    </source>
</evidence>
<dbReference type="InterPro" id="IPR001944">
    <property type="entry name" value="Glycoside_Hdrlase_35"/>
</dbReference>
<feature type="signal peptide" evidence="8">
    <location>
        <begin position="1"/>
        <end position="28"/>
    </location>
</feature>
<dbReference type="InterPro" id="IPR048913">
    <property type="entry name" value="BetaGal_gal-bd"/>
</dbReference>
<dbReference type="AlphaFoldDB" id="A0A4W2CHR4"/>
<accession>A0A4W2CHR4</accession>
<dbReference type="Gene3D" id="2.60.120.260">
    <property type="entry name" value="Galactose-binding domain-like"/>
    <property type="match status" value="2"/>
</dbReference>
<reference evidence="12" key="2">
    <citation type="submission" date="2025-08" db="UniProtKB">
        <authorList>
            <consortium name="Ensembl"/>
        </authorList>
    </citation>
    <scope>IDENTIFICATION</scope>
</reference>
<dbReference type="SUPFAM" id="SSF51445">
    <property type="entry name" value="(Trans)glycosidases"/>
    <property type="match status" value="1"/>
</dbReference>
<dbReference type="FunFam" id="2.60.120.260:FF:000049">
    <property type="entry name" value="Beta-galactosidase"/>
    <property type="match status" value="1"/>
</dbReference>
<dbReference type="GO" id="GO:0004565">
    <property type="term" value="F:beta-galactosidase activity"/>
    <property type="evidence" value="ECO:0007669"/>
    <property type="project" value="UniProtKB-EC"/>
</dbReference>
<dbReference type="InterPro" id="IPR019801">
    <property type="entry name" value="Glyco_hydro_35_CS"/>
</dbReference>
<sequence>MGSPPRSSPRLSWRRVLCVLFLPFVSSGFAPPAKYRNNFIFERRKLPPNPRRFDWSHLTPRELKNRSQGIQTEERAGRNPYFTLEGHEFLILGGSVHYFRVPRASWRDRLLKLRACGFNTVTTYVPWNLHEPERGTFDFSGNLDLEAFILLAAEVGLWVILRPGPYICSEVDLGGLPSWLLRDPDMRLRTTYKGFTEAVDLYFDHLMLRVVPLQYKHGGPIIAVQVENEYGSYNKDPAYMPYIKKALQDRGIAELLLTSDNQGGLKSGVLDGVLATINLQSQSELQLFTTILLGAQGSQPKMVMEYWTGWFDSWGGPHYILDSSEVLNTVSAIVKAGSSINLYMFHGGTNFGFIGGAMHFQDYKPDVTSYDYDAVLTEAGDYTAKYTKLREFFGSMAGAPLPVPPDLLPKTAYDPVTPAFYVSLWDALNFLELPVTSEHPVNMENLPINGGSGQSFGYTLYETTITASGVLTALVRDRGQVFLNTFFLGTLDYKKKTIVIPTVQGFTTLRILVENCGRVNYGDNIDQQRKGIIGNVYLNDSPLKKFKIYSLEMDRSFLQRFTADKWKPLTEEPMFPAFFLGALSVLDSPYDTFVKLEGWEKGVVFINNQNLGRYWNIGPQETLYLPGAWLDVGLNKVGACPLGPLLSPALPAPPRFPGGLGGRERTDVPPGDRLAISPRSSSLKRRWHNG</sequence>
<dbReference type="Proteomes" id="UP000314981">
    <property type="component" value="Chromosome 15"/>
</dbReference>
<keyword evidence="3 5" id="KW-0326">Glycosidase</keyword>
<evidence type="ECO:0000256" key="7">
    <source>
        <dbReference type="SAM" id="MobiDB-lite"/>
    </source>
</evidence>
<dbReference type="InterPro" id="IPR017853">
    <property type="entry name" value="GH"/>
</dbReference>
<feature type="active site" description="Nucleophile" evidence="4">
    <location>
        <position position="305"/>
    </location>
</feature>
<evidence type="ECO:0000256" key="3">
    <source>
        <dbReference type="ARBA" id="ARBA00023295"/>
    </source>
</evidence>
<proteinExistence type="inferred from homology"/>
<reference evidence="12" key="3">
    <citation type="submission" date="2025-09" db="UniProtKB">
        <authorList>
            <consortium name="Ensembl"/>
        </authorList>
    </citation>
    <scope>IDENTIFICATION</scope>
</reference>
<dbReference type="SUPFAM" id="SSF49785">
    <property type="entry name" value="Galactose-binding domain-like"/>
    <property type="match status" value="1"/>
</dbReference>
<keyword evidence="13" id="KW-1185">Reference proteome</keyword>
<evidence type="ECO:0000256" key="1">
    <source>
        <dbReference type="ARBA" id="ARBA00009809"/>
    </source>
</evidence>
<organism evidence="12 13">
    <name type="scientific">Bos indicus x Bos taurus</name>
    <name type="common">Hybrid cattle</name>
    <dbReference type="NCBI Taxonomy" id="30522"/>
    <lineage>
        <taxon>Eukaryota</taxon>
        <taxon>Metazoa</taxon>
        <taxon>Chordata</taxon>
        <taxon>Craniata</taxon>
        <taxon>Vertebrata</taxon>
        <taxon>Euteleostomi</taxon>
        <taxon>Mammalia</taxon>
        <taxon>Eutheria</taxon>
        <taxon>Laurasiatheria</taxon>
        <taxon>Artiodactyla</taxon>
        <taxon>Ruminantia</taxon>
        <taxon>Pecora</taxon>
        <taxon>Bovidae</taxon>
        <taxon>Bovinae</taxon>
        <taxon>Bos</taxon>
    </lineage>
</organism>
<feature type="domain" description="Beta-galactosidase 1-like first all-beta" evidence="10">
    <location>
        <begin position="453"/>
        <end position="552"/>
    </location>
</feature>
<evidence type="ECO:0000259" key="9">
    <source>
        <dbReference type="Pfam" id="PF01301"/>
    </source>
</evidence>
<keyword evidence="8" id="KW-0732">Signal</keyword>
<evidence type="ECO:0000256" key="8">
    <source>
        <dbReference type="SAM" id="SignalP"/>
    </source>
</evidence>
<evidence type="ECO:0000256" key="5">
    <source>
        <dbReference type="RuleBase" id="RU000675"/>
    </source>
</evidence>
<dbReference type="PROSITE" id="PS01182">
    <property type="entry name" value="GLYCOSYL_HYDROL_F35"/>
    <property type="match status" value="1"/>
</dbReference>
<comment type="similarity">
    <text evidence="1 6">Belongs to the glycosyl hydrolase 35 family.</text>
</comment>
<evidence type="ECO:0000259" key="10">
    <source>
        <dbReference type="Pfam" id="PF21317"/>
    </source>
</evidence>
<evidence type="ECO:0000313" key="13">
    <source>
        <dbReference type="Proteomes" id="UP000314981"/>
    </source>
</evidence>
<feature type="domain" description="Beta-galactosidase galactose-binding" evidence="11">
    <location>
        <begin position="576"/>
        <end position="635"/>
    </location>
</feature>
<feature type="active site" description="Proton donor" evidence="4">
    <location>
        <position position="229"/>
    </location>
</feature>
<dbReference type="PIRSF" id="PIRSF006336">
    <property type="entry name" value="B-gal"/>
    <property type="match status" value="1"/>
</dbReference>
<dbReference type="Gene3D" id="3.20.20.80">
    <property type="entry name" value="Glycosidases"/>
    <property type="match status" value="1"/>
</dbReference>
<protein>
    <recommendedName>
        <fullName evidence="5">Beta-galactosidase</fullName>
        <ecNumber evidence="5">3.2.1.23</ecNumber>
    </recommendedName>
</protein>